<dbReference type="HAMAP" id="MF_00636">
    <property type="entry name" value="RapZ_like"/>
    <property type="match status" value="1"/>
</dbReference>
<dbReference type="HOGENOM" id="CLU_059558_0_0_0"/>
<dbReference type="eggNOG" id="COG1660">
    <property type="taxonomic scope" value="Bacteria"/>
</dbReference>
<dbReference type="STRING" id="330214.NIDE1346"/>
<gene>
    <name evidence="7" type="primary">yhbJ</name>
    <name evidence="7" type="ORF">NIDE1346</name>
</gene>
<feature type="domain" description="RapZ C-terminal" evidence="6">
    <location>
        <begin position="171"/>
        <end position="291"/>
    </location>
</feature>
<evidence type="ECO:0000256" key="2">
    <source>
        <dbReference type="ARBA" id="ARBA00022840"/>
    </source>
</evidence>
<evidence type="ECO:0000256" key="1">
    <source>
        <dbReference type="ARBA" id="ARBA00022741"/>
    </source>
</evidence>
<evidence type="ECO:0000256" key="3">
    <source>
        <dbReference type="ARBA" id="ARBA00023134"/>
    </source>
</evidence>
<feature type="binding site" evidence="4">
    <location>
        <begin position="16"/>
        <end position="23"/>
    </location>
    <ligand>
        <name>ATP</name>
        <dbReference type="ChEBI" id="CHEBI:30616"/>
    </ligand>
</feature>
<dbReference type="Pfam" id="PF22740">
    <property type="entry name" value="PapZ_C"/>
    <property type="match status" value="1"/>
</dbReference>
<dbReference type="GO" id="GO:0005525">
    <property type="term" value="F:GTP binding"/>
    <property type="evidence" value="ECO:0007669"/>
    <property type="project" value="UniProtKB-UniRule"/>
</dbReference>
<dbReference type="PANTHER" id="PTHR30448">
    <property type="entry name" value="RNASE ADAPTER PROTEIN RAPZ"/>
    <property type="match status" value="1"/>
</dbReference>
<name>D8PCY7_9BACT</name>
<organism evidence="7 8">
    <name type="scientific">Nitrospira defluvii</name>
    <dbReference type="NCBI Taxonomy" id="330214"/>
    <lineage>
        <taxon>Bacteria</taxon>
        <taxon>Pseudomonadati</taxon>
        <taxon>Nitrospirota</taxon>
        <taxon>Nitrospiria</taxon>
        <taxon>Nitrospirales</taxon>
        <taxon>Nitrospiraceae</taxon>
        <taxon>Nitrospira</taxon>
    </lineage>
</organism>
<dbReference type="KEGG" id="nde:NIDE1346"/>
<keyword evidence="2 4" id="KW-0067">ATP-binding</keyword>
<protein>
    <submittedName>
        <fullName evidence="7">Uncharacterized protein</fullName>
    </submittedName>
</protein>
<dbReference type="OrthoDB" id="9784461at2"/>
<dbReference type="InterPro" id="IPR053930">
    <property type="entry name" value="RapZ-like_N"/>
</dbReference>
<feature type="binding site" evidence="4">
    <location>
        <begin position="67"/>
        <end position="70"/>
    </location>
    <ligand>
        <name>GTP</name>
        <dbReference type="ChEBI" id="CHEBI:37565"/>
    </ligand>
</feature>
<dbReference type="NCBIfam" id="NF003828">
    <property type="entry name" value="PRK05416.1"/>
    <property type="match status" value="1"/>
</dbReference>
<keyword evidence="8" id="KW-1185">Reference proteome</keyword>
<evidence type="ECO:0000259" key="5">
    <source>
        <dbReference type="Pfam" id="PF03668"/>
    </source>
</evidence>
<reference evidence="7 8" key="1">
    <citation type="journal article" date="2010" name="Proc. Natl. Acad. Sci. U.S.A.">
        <title>A Nitrospira metagenome illuminates the physiology and evolution of globally important nitrite-oxidizing bacteria.</title>
        <authorList>
            <person name="Lucker S."/>
            <person name="Wagner M."/>
            <person name="Maixner F."/>
            <person name="Pelletier E."/>
            <person name="Koch H."/>
            <person name="Vacherie B."/>
            <person name="Rattei T."/>
            <person name="Sinninghe Damste J."/>
            <person name="Spieck E."/>
            <person name="Le Paslier D."/>
            <person name="Daims H."/>
        </authorList>
    </citation>
    <scope>NUCLEOTIDE SEQUENCE [LARGE SCALE GENOMIC DNA]</scope>
</reference>
<evidence type="ECO:0000313" key="8">
    <source>
        <dbReference type="Proteomes" id="UP000001660"/>
    </source>
</evidence>
<dbReference type="SUPFAM" id="SSF52540">
    <property type="entry name" value="P-loop containing nucleoside triphosphate hydrolases"/>
    <property type="match status" value="1"/>
</dbReference>
<dbReference type="Gene3D" id="3.40.50.300">
    <property type="entry name" value="P-loop containing nucleotide triphosphate hydrolases"/>
    <property type="match status" value="1"/>
</dbReference>
<dbReference type="PANTHER" id="PTHR30448:SF0">
    <property type="entry name" value="RNASE ADAPTER PROTEIN RAPZ"/>
    <property type="match status" value="1"/>
</dbReference>
<keyword evidence="3 4" id="KW-0342">GTP-binding</keyword>
<sequence>MLALLMAALNLVVISGLSGSGKSHALKAFEDAGYFCVDNLPPALLPTFVELCHQQGGEIKNVALGIDIRERVFFGDLAKVLGELKAQGHALQLVFLEAREEVLVRRFSESRRPHPLLPHMPVVEGVRFERERLSELRKHADRVIDTSNITVHELRELLIRQFRQETAARRMTISLVTFGYKFGVPYDIDLLFDVRFIRNPFFVPELKALTGEDARVQQYVLGDPAAGQFLEHLQGLFGFLIPLYERDQRSYLSIGIGCTGGRHRSVTMALHLREQFAALGYDVSVTHRDMQKP</sequence>
<dbReference type="InterPro" id="IPR027417">
    <property type="entry name" value="P-loop_NTPase"/>
</dbReference>
<dbReference type="InterPro" id="IPR005337">
    <property type="entry name" value="RapZ-like"/>
</dbReference>
<evidence type="ECO:0000259" key="6">
    <source>
        <dbReference type="Pfam" id="PF22740"/>
    </source>
</evidence>
<dbReference type="Pfam" id="PF03668">
    <property type="entry name" value="RapZ-like_N"/>
    <property type="match status" value="1"/>
</dbReference>
<accession>D8PCY7</accession>
<dbReference type="InterPro" id="IPR053931">
    <property type="entry name" value="RapZ_C"/>
</dbReference>
<dbReference type="Proteomes" id="UP000001660">
    <property type="component" value="Chromosome"/>
</dbReference>
<dbReference type="AlphaFoldDB" id="D8PCY7"/>
<dbReference type="EMBL" id="FP929003">
    <property type="protein sequence ID" value="CBK41096.1"/>
    <property type="molecule type" value="Genomic_DNA"/>
</dbReference>
<keyword evidence="1 4" id="KW-0547">Nucleotide-binding</keyword>
<evidence type="ECO:0000256" key="4">
    <source>
        <dbReference type="HAMAP-Rule" id="MF_00636"/>
    </source>
</evidence>
<proteinExistence type="inferred from homology"/>
<feature type="domain" description="RapZ-like N-terminal" evidence="5">
    <location>
        <begin position="10"/>
        <end position="164"/>
    </location>
</feature>
<dbReference type="GO" id="GO:0005524">
    <property type="term" value="F:ATP binding"/>
    <property type="evidence" value="ECO:0007669"/>
    <property type="project" value="UniProtKB-UniRule"/>
</dbReference>
<dbReference type="PIRSF" id="PIRSF005052">
    <property type="entry name" value="P-loopkin"/>
    <property type="match status" value="1"/>
</dbReference>
<evidence type="ECO:0000313" key="7">
    <source>
        <dbReference type="EMBL" id="CBK41096.1"/>
    </source>
</evidence>